<gene>
    <name evidence="1" type="ORF">DBV15_10664</name>
</gene>
<evidence type="ECO:0000313" key="2">
    <source>
        <dbReference type="Proteomes" id="UP000310200"/>
    </source>
</evidence>
<accession>A0A4S2L1H6</accession>
<reference evidence="1 2" key="1">
    <citation type="journal article" date="2019" name="Philos. Trans. R. Soc. Lond., B, Biol. Sci.">
        <title>Ant behaviour and brain gene expression of defending hosts depend on the ecological success of the intruding social parasite.</title>
        <authorList>
            <person name="Kaur R."/>
            <person name="Stoldt M."/>
            <person name="Jongepier E."/>
            <person name="Feldmeyer B."/>
            <person name="Menzel F."/>
            <person name="Bornberg-Bauer E."/>
            <person name="Foitzik S."/>
        </authorList>
    </citation>
    <scope>NUCLEOTIDE SEQUENCE [LARGE SCALE GENOMIC DNA]</scope>
    <source>
        <tissue evidence="1">Whole body</tissue>
    </source>
</reference>
<evidence type="ECO:0000313" key="1">
    <source>
        <dbReference type="EMBL" id="TGZ54309.1"/>
    </source>
</evidence>
<proteinExistence type="predicted"/>
<dbReference type="Proteomes" id="UP000310200">
    <property type="component" value="Unassembled WGS sequence"/>
</dbReference>
<comment type="caution">
    <text evidence="1">The sequence shown here is derived from an EMBL/GenBank/DDBJ whole genome shotgun (WGS) entry which is preliminary data.</text>
</comment>
<dbReference type="EMBL" id="QBLH01000746">
    <property type="protein sequence ID" value="TGZ54309.1"/>
    <property type="molecule type" value="Genomic_DNA"/>
</dbReference>
<organism evidence="1 2">
    <name type="scientific">Temnothorax longispinosus</name>
    <dbReference type="NCBI Taxonomy" id="300112"/>
    <lineage>
        <taxon>Eukaryota</taxon>
        <taxon>Metazoa</taxon>
        <taxon>Ecdysozoa</taxon>
        <taxon>Arthropoda</taxon>
        <taxon>Hexapoda</taxon>
        <taxon>Insecta</taxon>
        <taxon>Pterygota</taxon>
        <taxon>Neoptera</taxon>
        <taxon>Endopterygota</taxon>
        <taxon>Hymenoptera</taxon>
        <taxon>Apocrita</taxon>
        <taxon>Aculeata</taxon>
        <taxon>Formicoidea</taxon>
        <taxon>Formicidae</taxon>
        <taxon>Myrmicinae</taxon>
        <taxon>Temnothorax</taxon>
    </lineage>
</organism>
<name>A0A4S2L1H6_9HYME</name>
<protein>
    <submittedName>
        <fullName evidence="1">Uncharacterized protein</fullName>
    </submittedName>
</protein>
<sequence length="238" mass="27522">MNRFLLDLQNLDWQIQDNETPLRGDYPRFRRTELLTDGAKSVARPSTRLAICRSAFRNWFIEPAYSRWLTRSERGGRYVNVKRQSASGMGESTNYHGNHRTVAGWLYQKVRTMPRDCGARKGTTPVDTVRDVQWYSRLEIRFCRARIQPRLAPAPRQINAPMRIDSDDEEFRILLRTELHIYPQPSVVTFPGLAVYFATTSKIATTLTIVYSCANCQTVAEYSVVEKQQVYFRSTIAS</sequence>
<keyword evidence="2" id="KW-1185">Reference proteome</keyword>
<dbReference type="AlphaFoldDB" id="A0A4S2L1H6"/>